<dbReference type="InterPro" id="IPR027417">
    <property type="entry name" value="P-loop_NTPase"/>
</dbReference>
<proteinExistence type="predicted"/>
<feature type="non-terminal residue" evidence="4">
    <location>
        <position position="1"/>
    </location>
</feature>
<dbReference type="GeneID" id="14903937"/>
<dbReference type="eggNOG" id="KOG0096">
    <property type="taxonomic scope" value="Eukaryota"/>
</dbReference>
<dbReference type="InParanoid" id="G0R3U1"/>
<keyword evidence="2" id="KW-0342">GTP-binding</keyword>
<reference evidence="4 5" key="1">
    <citation type="submission" date="2011-07" db="EMBL/GenBank/DDBJ databases">
        <authorList>
            <person name="Coyne R."/>
            <person name="Brami D."/>
            <person name="Johnson J."/>
            <person name="Hostetler J."/>
            <person name="Hannick L."/>
            <person name="Clark T."/>
            <person name="Cassidy-Hanley D."/>
            <person name="Inman J."/>
        </authorList>
    </citation>
    <scope>NUCLEOTIDE SEQUENCE [LARGE SCALE GENOMIC DNA]</scope>
    <source>
        <strain evidence="4 5">G5</strain>
    </source>
</reference>
<sequence length="80" mass="9484">HRRRSLQYYDVSAKSNYQYEKPFLWILRKLVGDPNLVLVEGIALPPPEIIMDQAHIDQMQKELEEVENAQLPDEEDDEFK</sequence>
<dbReference type="GO" id="GO:0006606">
    <property type="term" value="P:protein import into nucleus"/>
    <property type="evidence" value="ECO:0007669"/>
    <property type="project" value="TreeGrafter"/>
</dbReference>
<feature type="region of interest" description="Disordered" evidence="3">
    <location>
        <begin position="61"/>
        <end position="80"/>
    </location>
</feature>
<feature type="compositionally biased region" description="Acidic residues" evidence="3">
    <location>
        <begin position="64"/>
        <end position="80"/>
    </location>
</feature>
<dbReference type="EMBL" id="GL984313">
    <property type="protein sequence ID" value="EGR27848.1"/>
    <property type="molecule type" value="Genomic_DNA"/>
</dbReference>
<organism evidence="4 5">
    <name type="scientific">Ichthyophthirius multifiliis</name>
    <name type="common">White spot disease agent</name>
    <name type="synonym">Ich</name>
    <dbReference type="NCBI Taxonomy" id="5932"/>
    <lineage>
        <taxon>Eukaryota</taxon>
        <taxon>Sar</taxon>
        <taxon>Alveolata</taxon>
        <taxon>Ciliophora</taxon>
        <taxon>Intramacronucleata</taxon>
        <taxon>Oligohymenophorea</taxon>
        <taxon>Hymenostomatida</taxon>
        <taxon>Ophryoglenina</taxon>
        <taxon>Ichthyophthirius</taxon>
    </lineage>
</organism>
<dbReference type="STRING" id="857967.G0R3U1"/>
<evidence type="ECO:0000256" key="2">
    <source>
        <dbReference type="ARBA" id="ARBA00023134"/>
    </source>
</evidence>
<name>G0R3U1_ICHMU</name>
<evidence type="ECO:0000313" key="5">
    <source>
        <dbReference type="Proteomes" id="UP000008983"/>
    </source>
</evidence>
<dbReference type="OMA" id="IRCHLEN"/>
<keyword evidence="1" id="KW-0547">Nucleotide-binding</keyword>
<dbReference type="GO" id="GO:0005525">
    <property type="term" value="F:GTP binding"/>
    <property type="evidence" value="ECO:0007669"/>
    <property type="project" value="UniProtKB-KW"/>
</dbReference>
<accession>G0R3U1</accession>
<dbReference type="Gene3D" id="3.40.50.300">
    <property type="entry name" value="P-loop containing nucleotide triphosphate hydrolases"/>
    <property type="match status" value="1"/>
</dbReference>
<dbReference type="PANTHER" id="PTHR24071:SF0">
    <property type="entry name" value="GTP-BINDING NUCLEAR PROTEIN RAN"/>
    <property type="match status" value="1"/>
</dbReference>
<dbReference type="GO" id="GO:0005634">
    <property type="term" value="C:nucleus"/>
    <property type="evidence" value="ECO:0007669"/>
    <property type="project" value="TreeGrafter"/>
</dbReference>
<dbReference type="PANTHER" id="PTHR24071">
    <property type="entry name" value="RAN GTPASE"/>
    <property type="match status" value="1"/>
</dbReference>
<evidence type="ECO:0000313" key="4">
    <source>
        <dbReference type="EMBL" id="EGR27848.1"/>
    </source>
</evidence>
<dbReference type="AlphaFoldDB" id="G0R3U1"/>
<keyword evidence="5" id="KW-1185">Reference proteome</keyword>
<dbReference type="RefSeq" id="XP_004027193.1">
    <property type="nucleotide sequence ID" value="XM_004027144.1"/>
</dbReference>
<evidence type="ECO:0000256" key="3">
    <source>
        <dbReference type="SAM" id="MobiDB-lite"/>
    </source>
</evidence>
<dbReference type="OrthoDB" id="48625at2759"/>
<dbReference type="GO" id="GO:0005737">
    <property type="term" value="C:cytoplasm"/>
    <property type="evidence" value="ECO:0007669"/>
    <property type="project" value="TreeGrafter"/>
</dbReference>
<gene>
    <name evidence="4" type="ORF">IMG5_187530</name>
</gene>
<evidence type="ECO:0000256" key="1">
    <source>
        <dbReference type="ARBA" id="ARBA00022741"/>
    </source>
</evidence>
<dbReference type="InterPro" id="IPR002041">
    <property type="entry name" value="Ran_GTPase"/>
</dbReference>
<protein>
    <submittedName>
        <fullName evidence="4">Uncharacterized protein</fullName>
    </submittedName>
</protein>
<dbReference type="GO" id="GO:0000054">
    <property type="term" value="P:ribosomal subunit export from nucleus"/>
    <property type="evidence" value="ECO:0007669"/>
    <property type="project" value="TreeGrafter"/>
</dbReference>
<dbReference type="GO" id="GO:0003924">
    <property type="term" value="F:GTPase activity"/>
    <property type="evidence" value="ECO:0007669"/>
    <property type="project" value="InterPro"/>
</dbReference>
<dbReference type="Proteomes" id="UP000008983">
    <property type="component" value="Unassembled WGS sequence"/>
</dbReference>